<evidence type="ECO:0000256" key="7">
    <source>
        <dbReference type="ARBA" id="ARBA00048741"/>
    </source>
</evidence>
<comment type="catalytic activity">
    <reaction evidence="7">
        <text>L-aspartate + L-glutamine + ATP + H2O = L-asparagine + L-glutamate + AMP + diphosphate + H(+)</text>
        <dbReference type="Rhea" id="RHEA:12228"/>
        <dbReference type="ChEBI" id="CHEBI:15377"/>
        <dbReference type="ChEBI" id="CHEBI:15378"/>
        <dbReference type="ChEBI" id="CHEBI:29985"/>
        <dbReference type="ChEBI" id="CHEBI:29991"/>
        <dbReference type="ChEBI" id="CHEBI:30616"/>
        <dbReference type="ChEBI" id="CHEBI:33019"/>
        <dbReference type="ChEBI" id="CHEBI:58048"/>
        <dbReference type="ChEBI" id="CHEBI:58359"/>
        <dbReference type="ChEBI" id="CHEBI:456215"/>
        <dbReference type="EC" id="6.3.5.4"/>
    </reaction>
</comment>
<dbReference type="EC" id="6.3.5.4" evidence="3"/>
<evidence type="ECO:0000256" key="3">
    <source>
        <dbReference type="ARBA" id="ARBA00012737"/>
    </source>
</evidence>
<dbReference type="GO" id="GO:0005524">
    <property type="term" value="F:ATP binding"/>
    <property type="evidence" value="ECO:0007669"/>
    <property type="project" value="UniProtKB-KW"/>
</dbReference>
<dbReference type="InterPro" id="IPR001962">
    <property type="entry name" value="Asn_synthase"/>
</dbReference>
<gene>
    <name evidence="10" type="ORF">DFP85_10618</name>
</gene>
<dbReference type="InterPro" id="IPR051786">
    <property type="entry name" value="ASN_synthetase/amidase"/>
</dbReference>
<keyword evidence="4 8" id="KW-0547">Nucleotide-binding</keyword>
<feature type="binding site" evidence="8">
    <location>
        <begin position="370"/>
        <end position="371"/>
    </location>
    <ligand>
        <name>ATP</name>
        <dbReference type="ChEBI" id="CHEBI:30616"/>
    </ligand>
</feature>
<evidence type="ECO:0000256" key="2">
    <source>
        <dbReference type="ARBA" id="ARBA00005752"/>
    </source>
</evidence>
<protein>
    <recommendedName>
        <fullName evidence="3">asparagine synthase (glutamine-hydrolyzing)</fullName>
        <ecNumber evidence="3">6.3.5.4</ecNumber>
    </recommendedName>
</protein>
<dbReference type="Proteomes" id="UP000295212">
    <property type="component" value="Unassembled WGS sequence"/>
</dbReference>
<proteinExistence type="inferred from homology"/>
<dbReference type="OrthoDB" id="9763290at2"/>
<dbReference type="InterPro" id="IPR014729">
    <property type="entry name" value="Rossmann-like_a/b/a_fold"/>
</dbReference>
<feature type="binding site" evidence="8">
    <location>
        <position position="98"/>
    </location>
    <ligand>
        <name>L-glutamine</name>
        <dbReference type="ChEBI" id="CHEBI:58359"/>
    </ligand>
</feature>
<dbReference type="InterPro" id="IPR006426">
    <property type="entry name" value="Asn_synth_AEB"/>
</dbReference>
<evidence type="ECO:0000313" key="11">
    <source>
        <dbReference type="Proteomes" id="UP000295212"/>
    </source>
</evidence>
<feature type="domain" description="Glutamine amidotransferase type-2" evidence="9">
    <location>
        <begin position="2"/>
        <end position="211"/>
    </location>
</feature>
<comment type="pathway">
    <text evidence="1">Amino-acid biosynthesis; L-asparagine biosynthesis; L-asparagine from L-aspartate (L-Gln route): step 1/1.</text>
</comment>
<dbReference type="PIRSF" id="PIRSF001589">
    <property type="entry name" value="Asn_synthetase_glu-h"/>
    <property type="match status" value="1"/>
</dbReference>
<dbReference type="Gene3D" id="3.40.50.620">
    <property type="entry name" value="HUPs"/>
    <property type="match status" value="2"/>
</dbReference>
<dbReference type="Gene3D" id="3.60.20.10">
    <property type="entry name" value="Glutamine Phosphoribosylpyrophosphate, subunit 1, domain 1"/>
    <property type="match status" value="1"/>
</dbReference>
<keyword evidence="5 8" id="KW-0067">ATP-binding</keyword>
<evidence type="ECO:0000256" key="6">
    <source>
        <dbReference type="ARBA" id="ARBA00022962"/>
    </source>
</evidence>
<sequence length="631" mass="71017">MSAILGCVHLDGAPVDPQAFQAALSALDHYGNHGRSSTLLDGCAFGHQRLDITAAAAFESQPLEEDGLVLVADAILDNREALCDQLGIERRCRGTLPDSRLILLAYRRWGADCVRRLVGDFAFALWDARDRSLLCARDHIGARPLYCLRQGDRFCFATDQRAFRAWPGLSPAIDESSVAAFLLSPGDCHEISFFRDVYPLPPGRVLRVDQQGPNLDTHWSPEEAANVRYARREDYVEHFHELLMQAVGDRLDVTEGVGSHLSGGLDSSGVTVLASQLMQDRGRRLDSCYTWSPPVSSPYPLPGAGRRDEREVIARICRQETLECHYGTTTGADFLAYLERDMAVDGTVDVFEELGVMRVAAKRDVRVMLSGWGGDESATFGIRGYPGYLLRRGRWGKLLSLTREAAGGLRRPRKMARFFWQQGVVPCLPDALFERYSPYDDAGGSTPLYRQALIERFPQAAIRRRAAWRIYPDPGRMQCLLMHHGHLGSRMSTWAHWSAEYGLLYRYPLTDRRLLDYTLGLPPELLWEQGQPRRLYRDAIGQRLPPGLGKNDNANERKRMAIREECWRLLASAADRQAFQLPCEWLDMAAFRERLAQAPGGGMNDAQLSDFISLCSAAQAWHLWRRYMPSA</sequence>
<dbReference type="GO" id="GO:0006529">
    <property type="term" value="P:asparagine biosynthetic process"/>
    <property type="evidence" value="ECO:0007669"/>
    <property type="project" value="InterPro"/>
</dbReference>
<evidence type="ECO:0000256" key="4">
    <source>
        <dbReference type="ARBA" id="ARBA00022741"/>
    </source>
</evidence>
<dbReference type="GO" id="GO:0004066">
    <property type="term" value="F:asparagine synthase (glutamine-hydrolyzing) activity"/>
    <property type="evidence" value="ECO:0007669"/>
    <property type="project" value="UniProtKB-EC"/>
</dbReference>
<reference evidence="10 11" key="1">
    <citation type="submission" date="2019-03" db="EMBL/GenBank/DDBJ databases">
        <title>Genomic Encyclopedia of Type Strains, Phase III (KMG-III): the genomes of soil and plant-associated and newly described type strains.</title>
        <authorList>
            <person name="Whitman W."/>
        </authorList>
    </citation>
    <scope>NUCLEOTIDE SEQUENCE [LARGE SCALE GENOMIC DNA]</scope>
    <source>
        <strain evidence="10 11">CECT 5797</strain>
    </source>
</reference>
<dbReference type="SUPFAM" id="SSF56235">
    <property type="entry name" value="N-terminal nucleophile aminohydrolases (Ntn hydrolases)"/>
    <property type="match status" value="1"/>
</dbReference>
<evidence type="ECO:0000256" key="8">
    <source>
        <dbReference type="PIRSR" id="PIRSR001589-2"/>
    </source>
</evidence>
<dbReference type="Pfam" id="PF00733">
    <property type="entry name" value="Asn_synthase"/>
    <property type="match status" value="1"/>
</dbReference>
<dbReference type="PANTHER" id="PTHR43284">
    <property type="entry name" value="ASPARAGINE SYNTHETASE (GLUTAMINE-HYDROLYZING)"/>
    <property type="match status" value="1"/>
</dbReference>
<accession>A0A4R6ZRM8</accession>
<comment type="similarity">
    <text evidence="2">Belongs to the asparagine synthetase family.</text>
</comment>
<dbReference type="InterPro" id="IPR029055">
    <property type="entry name" value="Ntn_hydrolases_N"/>
</dbReference>
<dbReference type="InterPro" id="IPR017932">
    <property type="entry name" value="GATase_2_dom"/>
</dbReference>
<evidence type="ECO:0000313" key="10">
    <source>
        <dbReference type="EMBL" id="TDR54874.1"/>
    </source>
</evidence>
<dbReference type="PANTHER" id="PTHR43284:SF1">
    <property type="entry name" value="ASPARAGINE SYNTHETASE"/>
    <property type="match status" value="1"/>
</dbReference>
<comment type="caution">
    <text evidence="10">The sequence shown here is derived from an EMBL/GenBank/DDBJ whole genome shotgun (WGS) entry which is preliminary data.</text>
</comment>
<dbReference type="CDD" id="cd00712">
    <property type="entry name" value="AsnB"/>
    <property type="match status" value="1"/>
</dbReference>
<dbReference type="InterPro" id="IPR033738">
    <property type="entry name" value="AsnB_N"/>
</dbReference>
<evidence type="ECO:0000256" key="1">
    <source>
        <dbReference type="ARBA" id="ARBA00005187"/>
    </source>
</evidence>
<dbReference type="EMBL" id="SNZJ01000006">
    <property type="protein sequence ID" value="TDR54874.1"/>
    <property type="molecule type" value="Genomic_DNA"/>
</dbReference>
<evidence type="ECO:0000259" key="9">
    <source>
        <dbReference type="PROSITE" id="PS51278"/>
    </source>
</evidence>
<name>A0A4R6ZRM8_9GAMM</name>
<keyword evidence="6" id="KW-0315">Glutamine amidotransferase</keyword>
<evidence type="ECO:0000256" key="5">
    <source>
        <dbReference type="ARBA" id="ARBA00022840"/>
    </source>
</evidence>
<organism evidence="10 11">
    <name type="scientific">Halomonas ventosae</name>
    <dbReference type="NCBI Taxonomy" id="229007"/>
    <lineage>
        <taxon>Bacteria</taxon>
        <taxon>Pseudomonadati</taxon>
        <taxon>Pseudomonadota</taxon>
        <taxon>Gammaproteobacteria</taxon>
        <taxon>Oceanospirillales</taxon>
        <taxon>Halomonadaceae</taxon>
        <taxon>Halomonas</taxon>
    </lineage>
</organism>
<dbReference type="SUPFAM" id="SSF52402">
    <property type="entry name" value="Adenine nucleotide alpha hydrolases-like"/>
    <property type="match status" value="1"/>
</dbReference>
<dbReference type="RefSeq" id="WP_133635487.1">
    <property type="nucleotide sequence ID" value="NZ_SNZJ01000006.1"/>
</dbReference>
<dbReference type="AlphaFoldDB" id="A0A4R6ZRM8"/>
<dbReference type="PROSITE" id="PS51278">
    <property type="entry name" value="GATASE_TYPE_2"/>
    <property type="match status" value="1"/>
</dbReference>
<dbReference type="Pfam" id="PF13537">
    <property type="entry name" value="GATase_7"/>
    <property type="match status" value="1"/>
</dbReference>